<dbReference type="PROSITE" id="PS50097">
    <property type="entry name" value="BTB"/>
    <property type="match status" value="1"/>
</dbReference>
<reference evidence="3 4" key="1">
    <citation type="submission" date="2019-04" db="EMBL/GenBank/DDBJ databases">
        <title>Comparative genomics and transcriptomics to analyze fruiting body development in filamentous ascomycetes.</title>
        <authorList>
            <consortium name="DOE Joint Genome Institute"/>
            <person name="Lutkenhaus R."/>
            <person name="Traeger S."/>
            <person name="Breuer J."/>
            <person name="Kuo A."/>
            <person name="Lipzen A."/>
            <person name="Pangilinan J."/>
            <person name="Dilworth D."/>
            <person name="Sandor L."/>
            <person name="Poggeler S."/>
            <person name="Barry K."/>
            <person name="Grigoriev I.V."/>
            <person name="Nowrousian M."/>
        </authorList>
    </citation>
    <scope>NUCLEOTIDE SEQUENCE [LARGE SCALE GENOMIC DNA]</scope>
    <source>
        <strain evidence="3 4">CBS 389.68</strain>
    </source>
</reference>
<evidence type="ECO:0000313" key="3">
    <source>
        <dbReference type="EMBL" id="TGZ81261.1"/>
    </source>
</evidence>
<dbReference type="InterPro" id="IPR000210">
    <property type="entry name" value="BTB/POZ_dom"/>
</dbReference>
<feature type="region of interest" description="Disordered" evidence="1">
    <location>
        <begin position="1"/>
        <end position="21"/>
    </location>
</feature>
<dbReference type="Proteomes" id="UP000298138">
    <property type="component" value="Unassembled WGS sequence"/>
</dbReference>
<evidence type="ECO:0000259" key="2">
    <source>
        <dbReference type="PROSITE" id="PS50097"/>
    </source>
</evidence>
<feature type="domain" description="BTB" evidence="2">
    <location>
        <begin position="27"/>
        <end position="109"/>
    </location>
</feature>
<proteinExistence type="predicted"/>
<evidence type="ECO:0000313" key="4">
    <source>
        <dbReference type="Proteomes" id="UP000298138"/>
    </source>
</evidence>
<dbReference type="AlphaFoldDB" id="A0A4S2MX91"/>
<sequence length="188" mass="21338">MSEPTTKRQRTHPTTPAIPYETLHDHGDINLRVDASDGPHIYRVLSTRLTTCSPFFAAILKTAFHSSESVRYQAHLLDPLTQNTPFPLTIAIEDSTQPSIRVILKLMHSLYQCPRGGGGVQWNFDKCFDIVLLADYFGCEKIVREWGCFWDWPGSGALEVEKGPRAGVRERRWKLEFMSRVLGGTKSF</sequence>
<name>A0A4S2MX91_9PEZI</name>
<evidence type="ECO:0000256" key="1">
    <source>
        <dbReference type="SAM" id="MobiDB-lite"/>
    </source>
</evidence>
<accession>A0A4S2MX91</accession>
<dbReference type="Gene3D" id="3.30.710.10">
    <property type="entry name" value="Potassium Channel Kv1.1, Chain A"/>
    <property type="match status" value="1"/>
</dbReference>
<dbReference type="InParanoid" id="A0A4S2MX91"/>
<keyword evidence="4" id="KW-1185">Reference proteome</keyword>
<gene>
    <name evidence="3" type="ORF">EX30DRAFT_395756</name>
</gene>
<dbReference type="InterPro" id="IPR011333">
    <property type="entry name" value="SKP1/BTB/POZ_sf"/>
</dbReference>
<protein>
    <recommendedName>
        <fullName evidence="2">BTB domain-containing protein</fullName>
    </recommendedName>
</protein>
<dbReference type="EMBL" id="ML220120">
    <property type="protein sequence ID" value="TGZ81261.1"/>
    <property type="molecule type" value="Genomic_DNA"/>
</dbReference>
<organism evidence="3 4">
    <name type="scientific">Ascodesmis nigricans</name>
    <dbReference type="NCBI Taxonomy" id="341454"/>
    <lineage>
        <taxon>Eukaryota</taxon>
        <taxon>Fungi</taxon>
        <taxon>Dikarya</taxon>
        <taxon>Ascomycota</taxon>
        <taxon>Pezizomycotina</taxon>
        <taxon>Pezizomycetes</taxon>
        <taxon>Pezizales</taxon>
        <taxon>Ascodesmidaceae</taxon>
        <taxon>Ascodesmis</taxon>
    </lineage>
</organism>